<reference evidence="1 2" key="1">
    <citation type="journal article" date="2012" name="Genome Biol.">
        <title>Genome and low-iron response of an oceanic diatom adapted to chronic iron limitation.</title>
        <authorList>
            <person name="Lommer M."/>
            <person name="Specht M."/>
            <person name="Roy A.S."/>
            <person name="Kraemer L."/>
            <person name="Andreson R."/>
            <person name="Gutowska M.A."/>
            <person name="Wolf J."/>
            <person name="Bergner S.V."/>
            <person name="Schilhabel M.B."/>
            <person name="Klostermeier U.C."/>
            <person name="Beiko R.G."/>
            <person name="Rosenstiel P."/>
            <person name="Hippler M."/>
            <person name="Laroche J."/>
        </authorList>
    </citation>
    <scope>NUCLEOTIDE SEQUENCE [LARGE SCALE GENOMIC DNA]</scope>
    <source>
        <strain evidence="1 2">CCMP1005</strain>
    </source>
</reference>
<dbReference type="InterPro" id="IPR032675">
    <property type="entry name" value="LRR_dom_sf"/>
</dbReference>
<dbReference type="Gene3D" id="3.80.10.10">
    <property type="entry name" value="Ribonuclease Inhibitor"/>
    <property type="match status" value="2"/>
</dbReference>
<protein>
    <recommendedName>
        <fullName evidence="3">Leucine-rich repeat domain-containing protein</fullName>
    </recommendedName>
</protein>
<keyword evidence="2" id="KW-1185">Reference proteome</keyword>
<dbReference type="Pfam" id="PF13306">
    <property type="entry name" value="LRR_5"/>
    <property type="match status" value="1"/>
</dbReference>
<comment type="caution">
    <text evidence="1">The sequence shown here is derived from an EMBL/GenBank/DDBJ whole genome shotgun (WGS) entry which is preliminary data.</text>
</comment>
<sequence>MEPAINWLNRIQGFHLYEGGEVNVELRFNPTHVHMSPLVREINAFSGCEKLAELQFKEGLEVIGNGAFYDCWALQKVTVPSTVTALGLSAFYGCSNLVEVRLNKGLQIIGECSFRHCRALRSVVMPSTIKELGKMAFIGCSNLAEVHLNEGLQILGAGAFADCTALRSVAIPSTVTELGDGAFGGCRSLIEVQLREGLQIIGKQAFANCLAIQSVTIPSTVTKFGTLAFHHCSNLSEVILLGGERLIDQAFLARGVFREEQGILNQGTLDEILLSFRDCPLTTVKLSISWAVSERMSRLLPEFEVKDDLETARSLYQVLQWIAFNELKESSILIELAIWKSRIDWETVELRPDCRVPIPDTVKSLIMEYCGFVGFLEPAFEGA</sequence>
<accession>K0R7Y2</accession>
<organism evidence="1 2">
    <name type="scientific">Thalassiosira oceanica</name>
    <name type="common">Marine diatom</name>
    <dbReference type="NCBI Taxonomy" id="159749"/>
    <lineage>
        <taxon>Eukaryota</taxon>
        <taxon>Sar</taxon>
        <taxon>Stramenopiles</taxon>
        <taxon>Ochrophyta</taxon>
        <taxon>Bacillariophyta</taxon>
        <taxon>Coscinodiscophyceae</taxon>
        <taxon>Thalassiosirophycidae</taxon>
        <taxon>Thalassiosirales</taxon>
        <taxon>Thalassiosiraceae</taxon>
        <taxon>Thalassiosira</taxon>
    </lineage>
</organism>
<name>K0R7Y2_THAOC</name>
<proteinExistence type="predicted"/>
<evidence type="ECO:0000313" key="2">
    <source>
        <dbReference type="Proteomes" id="UP000266841"/>
    </source>
</evidence>
<dbReference type="PANTHER" id="PTHR45661">
    <property type="entry name" value="SURFACE ANTIGEN"/>
    <property type="match status" value="1"/>
</dbReference>
<evidence type="ECO:0008006" key="3">
    <source>
        <dbReference type="Google" id="ProtNLM"/>
    </source>
</evidence>
<dbReference type="InterPro" id="IPR053139">
    <property type="entry name" value="Surface_bspA-like"/>
</dbReference>
<dbReference type="SUPFAM" id="SSF52058">
    <property type="entry name" value="L domain-like"/>
    <property type="match status" value="1"/>
</dbReference>
<dbReference type="PANTHER" id="PTHR45661:SF3">
    <property type="entry name" value="IG-LIKE DOMAIN-CONTAINING PROTEIN"/>
    <property type="match status" value="1"/>
</dbReference>
<dbReference type="EMBL" id="AGNL01049126">
    <property type="protein sequence ID" value="EJK44861.1"/>
    <property type="molecule type" value="Genomic_DNA"/>
</dbReference>
<dbReference type="InterPro" id="IPR026906">
    <property type="entry name" value="LRR_5"/>
</dbReference>
<dbReference type="Proteomes" id="UP000266841">
    <property type="component" value="Unassembled WGS sequence"/>
</dbReference>
<evidence type="ECO:0000313" key="1">
    <source>
        <dbReference type="EMBL" id="EJK44861.1"/>
    </source>
</evidence>
<dbReference type="AlphaFoldDB" id="K0R7Y2"/>
<dbReference type="OrthoDB" id="415426at2759"/>
<gene>
    <name evidence="1" type="ORF">THAOC_36567</name>
</gene>